<accession>A0A6J7GD03</accession>
<dbReference type="EMBL" id="CAFBMR010000009">
    <property type="protein sequence ID" value="CAB4906092.1"/>
    <property type="molecule type" value="Genomic_DNA"/>
</dbReference>
<organism evidence="4">
    <name type="scientific">freshwater metagenome</name>
    <dbReference type="NCBI Taxonomy" id="449393"/>
    <lineage>
        <taxon>unclassified sequences</taxon>
        <taxon>metagenomes</taxon>
        <taxon>ecological metagenomes</taxon>
    </lineage>
</organism>
<keyword evidence="2" id="KW-0472">Membrane</keyword>
<reference evidence="4" key="1">
    <citation type="submission" date="2020-05" db="EMBL/GenBank/DDBJ databases">
        <authorList>
            <person name="Chiriac C."/>
            <person name="Salcher M."/>
            <person name="Ghai R."/>
            <person name="Kavagutti S V."/>
        </authorList>
    </citation>
    <scope>NUCLEOTIDE SEQUENCE</scope>
</reference>
<feature type="compositionally biased region" description="Basic and acidic residues" evidence="1">
    <location>
        <begin position="1"/>
        <end position="14"/>
    </location>
</feature>
<evidence type="ECO:0000256" key="1">
    <source>
        <dbReference type="SAM" id="MobiDB-lite"/>
    </source>
</evidence>
<dbReference type="InterPro" id="IPR036249">
    <property type="entry name" value="Thioredoxin-like_sf"/>
</dbReference>
<dbReference type="Pfam" id="PF13462">
    <property type="entry name" value="Thioredoxin_4"/>
    <property type="match status" value="1"/>
</dbReference>
<dbReference type="InterPro" id="IPR012336">
    <property type="entry name" value="Thioredoxin-like_fold"/>
</dbReference>
<proteinExistence type="predicted"/>
<keyword evidence="2" id="KW-1133">Transmembrane helix</keyword>
<protein>
    <submittedName>
        <fullName evidence="4">Unannotated protein</fullName>
    </submittedName>
</protein>
<dbReference type="SUPFAM" id="SSF52833">
    <property type="entry name" value="Thioredoxin-like"/>
    <property type="match status" value="1"/>
</dbReference>
<evidence type="ECO:0000259" key="3">
    <source>
        <dbReference type="Pfam" id="PF13462"/>
    </source>
</evidence>
<dbReference type="AlphaFoldDB" id="A0A6J7GD03"/>
<dbReference type="Gene3D" id="3.40.30.10">
    <property type="entry name" value="Glutaredoxin"/>
    <property type="match status" value="1"/>
</dbReference>
<feature type="region of interest" description="Disordered" evidence="1">
    <location>
        <begin position="1"/>
        <end position="24"/>
    </location>
</feature>
<keyword evidence="2" id="KW-0812">Transmembrane</keyword>
<feature type="domain" description="Thioredoxin-like fold" evidence="3">
    <location>
        <begin position="94"/>
        <end position="250"/>
    </location>
</feature>
<evidence type="ECO:0000256" key="2">
    <source>
        <dbReference type="SAM" id="Phobius"/>
    </source>
</evidence>
<sequence>MSKDRDNTRQKAAEARAAAMSKEKRRERTVRTIGAVAIAVVVIAIVAAAIIIPKLSQPDPAPAPDPAAALPTGVLTSTDLYAYGKPINPEATNKPVLAIWEDFQCPACAYVEKNNGTGIQKLAAEGKVKLIWRPTTFLDPTFKTDASRRATAAWGCAIDANKTVEYHDWIYANQPAKEGDGWTNDQLLQYGKDVGITGDLYTTFESCVTSQKYAGWAVNSTAAFDTSGASGTPYATLDGKPVDNAILSDEAKLIAFIDAQSSSATPSASASAS</sequence>
<feature type="transmembrane region" description="Helical" evidence="2">
    <location>
        <begin position="30"/>
        <end position="52"/>
    </location>
</feature>
<gene>
    <name evidence="4" type="ORF">UFOPK3610_00436</name>
</gene>
<name>A0A6J7GD03_9ZZZZ</name>
<evidence type="ECO:0000313" key="4">
    <source>
        <dbReference type="EMBL" id="CAB4906092.1"/>
    </source>
</evidence>
<dbReference type="CDD" id="cd02972">
    <property type="entry name" value="DsbA_family"/>
    <property type="match status" value="1"/>
</dbReference>